<protein>
    <recommendedName>
        <fullName evidence="3">Monodehydroascorbate reductase</fullName>
    </recommendedName>
</protein>
<accession>A0A6L2NHU8</accession>
<feature type="region of interest" description="Disordered" evidence="1">
    <location>
        <begin position="438"/>
        <end position="500"/>
    </location>
</feature>
<feature type="compositionally biased region" description="Polar residues" evidence="1">
    <location>
        <begin position="480"/>
        <end position="500"/>
    </location>
</feature>
<dbReference type="EMBL" id="BKCJ010009145">
    <property type="protein sequence ID" value="GEU85620.1"/>
    <property type="molecule type" value="Genomic_DNA"/>
</dbReference>
<gene>
    <name evidence="2" type="ORF">Tci_057598</name>
</gene>
<evidence type="ECO:0008006" key="3">
    <source>
        <dbReference type="Google" id="ProtNLM"/>
    </source>
</evidence>
<evidence type="ECO:0000256" key="1">
    <source>
        <dbReference type="SAM" id="MobiDB-lite"/>
    </source>
</evidence>
<evidence type="ECO:0000313" key="2">
    <source>
        <dbReference type="EMBL" id="GEU85620.1"/>
    </source>
</evidence>
<comment type="caution">
    <text evidence="2">The sequence shown here is derived from an EMBL/GenBank/DDBJ whole genome shotgun (WGS) entry which is preliminary data.</text>
</comment>
<sequence length="644" mass="74266">MAVWCFVTWRYTQTTTWQFGILSHGGLPNPPRSDFINCWVAVWAKENLPAPSRSDEQLVPAKELSLYGKSNILLDLQKLQKNPIFHISVDILQNTNFFRAFFASANVPSIYIQQFWNTLTQEAKTGVYMFQLDEQWFTLTYDHLRDVLEITPVDLTNPFISPPAGEIVMDFVNELGYPEAIQSEYYKQYVEMAAHKVQAKECGKKKTTSKANKPVKTAPAKQSKTATAKQPKLKLVKEKSAKHTPPQKAGKGKRRTLSSKEASTGPSAQPQDDALVNIVRDSPSLVDAETDPEPMHDDFVAIMYPQVHESLKYPDEEHDQVENPLSLTGTLSSMNNLDAYTFGDHFFNEKPTKEETYKANIETKLESMVTVLIHQLSSSAHPLSTLVVDLSPPKHRHKLQDNTMQGISSRFFTLELRDLPQKINQTVNEVVKEADEFLAKKDKSRKRRRDNQDPPPPPLDSNLKKKRRHNSDASGLKQPLASQSSAWKTSDTREAPSSSSKQYIKTFERYDYAYLREIMICGVDYNDYKISEADFKNLHLNDFEDLDRNDQKKMLKEKEVHKFSDGTLTRVLYKLDHIVKGFRLFKYNPGMENRIWSEDDKRRSEEFMEVIERRLKIRRIFQSLERFVGGRFRDVDYMTLNITE</sequence>
<organism evidence="2">
    <name type="scientific">Tanacetum cinerariifolium</name>
    <name type="common">Dalmatian daisy</name>
    <name type="synonym">Chrysanthemum cinerariifolium</name>
    <dbReference type="NCBI Taxonomy" id="118510"/>
    <lineage>
        <taxon>Eukaryota</taxon>
        <taxon>Viridiplantae</taxon>
        <taxon>Streptophyta</taxon>
        <taxon>Embryophyta</taxon>
        <taxon>Tracheophyta</taxon>
        <taxon>Spermatophyta</taxon>
        <taxon>Magnoliopsida</taxon>
        <taxon>eudicotyledons</taxon>
        <taxon>Gunneridae</taxon>
        <taxon>Pentapetalae</taxon>
        <taxon>asterids</taxon>
        <taxon>campanulids</taxon>
        <taxon>Asterales</taxon>
        <taxon>Asteraceae</taxon>
        <taxon>Asteroideae</taxon>
        <taxon>Anthemideae</taxon>
        <taxon>Anthemidinae</taxon>
        <taxon>Tanacetum</taxon>
    </lineage>
</organism>
<name>A0A6L2NHU8_TANCI</name>
<feature type="region of interest" description="Disordered" evidence="1">
    <location>
        <begin position="200"/>
        <end position="276"/>
    </location>
</feature>
<feature type="compositionally biased region" description="Polar residues" evidence="1">
    <location>
        <begin position="259"/>
        <end position="270"/>
    </location>
</feature>
<proteinExistence type="predicted"/>
<reference evidence="2" key="1">
    <citation type="journal article" date="2019" name="Sci. Rep.">
        <title>Draft genome of Tanacetum cinerariifolium, the natural source of mosquito coil.</title>
        <authorList>
            <person name="Yamashiro T."/>
            <person name="Shiraishi A."/>
            <person name="Satake H."/>
            <person name="Nakayama K."/>
        </authorList>
    </citation>
    <scope>NUCLEOTIDE SEQUENCE</scope>
</reference>
<dbReference type="AlphaFoldDB" id="A0A6L2NHU8"/>